<keyword evidence="1" id="KW-0812">Transmembrane</keyword>
<protein>
    <submittedName>
        <fullName evidence="2">DUF1310 family protein</fullName>
    </submittedName>
</protein>
<dbReference type="RefSeq" id="WP_002896700.1">
    <property type="nucleotide sequence ID" value="NZ_CP054570.1"/>
</dbReference>
<feature type="transmembrane region" description="Helical" evidence="1">
    <location>
        <begin position="7"/>
        <end position="27"/>
    </location>
</feature>
<dbReference type="PROSITE" id="PS51257">
    <property type="entry name" value="PROKAR_LIPOPROTEIN"/>
    <property type="match status" value="1"/>
</dbReference>
<evidence type="ECO:0000256" key="1">
    <source>
        <dbReference type="SAM" id="Phobius"/>
    </source>
</evidence>
<dbReference type="AlphaFoldDB" id="A0A859EPK8"/>
<sequence length="133" mass="14996">MKQKHKIILSVISLFVTACIGVGLYLAHKNQEFQNEMFRIVHSEEVRELIEEDLKRKDPNALTDKGKIHSYKIDDSSIKHNPMGGIMFHIIINDSISMVGKTGLRMDGENGKIRTEGMTESAGLRALLESDDK</sequence>
<dbReference type="InterPro" id="IPR010738">
    <property type="entry name" value="DUF1310"/>
</dbReference>
<keyword evidence="1" id="KW-0472">Membrane</keyword>
<dbReference type="Proteomes" id="UP000509459">
    <property type="component" value="Chromosome"/>
</dbReference>
<accession>A0A859EPK8</accession>
<organism evidence="2 3">
    <name type="scientific">Streptococcus sanguinis</name>
    <dbReference type="NCBI Taxonomy" id="1305"/>
    <lineage>
        <taxon>Bacteria</taxon>
        <taxon>Bacillati</taxon>
        <taxon>Bacillota</taxon>
        <taxon>Bacilli</taxon>
        <taxon>Lactobacillales</taxon>
        <taxon>Streptococcaceae</taxon>
        <taxon>Streptococcus</taxon>
    </lineage>
</organism>
<keyword evidence="1" id="KW-1133">Transmembrane helix</keyword>
<name>A0A859EPK8_STRSA</name>
<evidence type="ECO:0000313" key="3">
    <source>
        <dbReference type="Proteomes" id="UP000509459"/>
    </source>
</evidence>
<reference evidence="2 3" key="1">
    <citation type="submission" date="2020-05" db="EMBL/GenBank/DDBJ databases">
        <title>FDA dAtabase for Regulatory Grade micrObial Sequences (FDA-ARGOS): Supporting development and validation of Infectious Disease Dx tests.</title>
        <authorList>
            <person name="Bojja K."/>
            <person name="Kessler A."/>
            <person name="Tallon L."/>
            <person name="Sadzewicz L."/>
            <person name="Zhao X."/>
            <person name="Vavikolanu K."/>
            <person name="Mehta A."/>
            <person name="Aluvathingal J."/>
            <person name="Nadendla S."/>
            <person name="Myers T."/>
            <person name="Yan Y."/>
            <person name="Sichtig H."/>
        </authorList>
    </citation>
    <scope>NUCLEOTIDE SEQUENCE [LARGE SCALE GENOMIC DNA]</scope>
    <source>
        <strain evidence="2 3">FDAARGOS_770</strain>
    </source>
</reference>
<dbReference type="Pfam" id="PF07006">
    <property type="entry name" value="DUF1310"/>
    <property type="match status" value="1"/>
</dbReference>
<dbReference type="EMBL" id="CP054570">
    <property type="protein sequence ID" value="QKQ44669.1"/>
    <property type="molecule type" value="Genomic_DNA"/>
</dbReference>
<gene>
    <name evidence="2" type="ORF">FOC72_08885</name>
</gene>
<proteinExistence type="predicted"/>
<evidence type="ECO:0000313" key="2">
    <source>
        <dbReference type="EMBL" id="QKQ44669.1"/>
    </source>
</evidence>